<evidence type="ECO:0008006" key="4">
    <source>
        <dbReference type="Google" id="ProtNLM"/>
    </source>
</evidence>
<comment type="caution">
    <text evidence="2">The sequence shown here is derived from an EMBL/GenBank/DDBJ whole genome shotgun (WGS) entry which is preliminary data.</text>
</comment>
<dbReference type="OrthoDB" id="5362630at2759"/>
<organism evidence="2 3">
    <name type="scientific">Truncatella angustata</name>
    <dbReference type="NCBI Taxonomy" id="152316"/>
    <lineage>
        <taxon>Eukaryota</taxon>
        <taxon>Fungi</taxon>
        <taxon>Dikarya</taxon>
        <taxon>Ascomycota</taxon>
        <taxon>Pezizomycotina</taxon>
        <taxon>Sordariomycetes</taxon>
        <taxon>Xylariomycetidae</taxon>
        <taxon>Amphisphaeriales</taxon>
        <taxon>Sporocadaceae</taxon>
        <taxon>Truncatella</taxon>
    </lineage>
</organism>
<dbReference type="EMBL" id="JAGPXC010000003">
    <property type="protein sequence ID" value="KAH6655181.1"/>
    <property type="molecule type" value="Genomic_DNA"/>
</dbReference>
<dbReference type="Proteomes" id="UP000758603">
    <property type="component" value="Unassembled WGS sequence"/>
</dbReference>
<dbReference type="InterPro" id="IPR052973">
    <property type="entry name" value="Fungal_sec-metab_reg_TF"/>
</dbReference>
<dbReference type="RefSeq" id="XP_045959446.1">
    <property type="nucleotide sequence ID" value="XM_046099804.1"/>
</dbReference>
<feature type="compositionally biased region" description="Low complexity" evidence="1">
    <location>
        <begin position="247"/>
        <end position="259"/>
    </location>
</feature>
<proteinExistence type="predicted"/>
<reference evidence="2" key="1">
    <citation type="journal article" date="2021" name="Nat. Commun.">
        <title>Genetic determinants of endophytism in the Arabidopsis root mycobiome.</title>
        <authorList>
            <person name="Mesny F."/>
            <person name="Miyauchi S."/>
            <person name="Thiergart T."/>
            <person name="Pickel B."/>
            <person name="Atanasova L."/>
            <person name="Karlsson M."/>
            <person name="Huettel B."/>
            <person name="Barry K.W."/>
            <person name="Haridas S."/>
            <person name="Chen C."/>
            <person name="Bauer D."/>
            <person name="Andreopoulos W."/>
            <person name="Pangilinan J."/>
            <person name="LaButti K."/>
            <person name="Riley R."/>
            <person name="Lipzen A."/>
            <person name="Clum A."/>
            <person name="Drula E."/>
            <person name="Henrissat B."/>
            <person name="Kohler A."/>
            <person name="Grigoriev I.V."/>
            <person name="Martin F.M."/>
            <person name="Hacquard S."/>
        </authorList>
    </citation>
    <scope>NUCLEOTIDE SEQUENCE</scope>
    <source>
        <strain evidence="2">MPI-SDFR-AT-0073</strain>
    </source>
</reference>
<evidence type="ECO:0000313" key="3">
    <source>
        <dbReference type="Proteomes" id="UP000758603"/>
    </source>
</evidence>
<dbReference type="AlphaFoldDB" id="A0A9P8UNF1"/>
<keyword evidence="3" id="KW-1185">Reference proteome</keyword>
<evidence type="ECO:0000256" key="1">
    <source>
        <dbReference type="SAM" id="MobiDB-lite"/>
    </source>
</evidence>
<protein>
    <recommendedName>
        <fullName evidence="4">Zn(2)-C6 fungal-type domain-containing protein</fullName>
    </recommendedName>
</protein>
<name>A0A9P8UNF1_9PEZI</name>
<feature type="region of interest" description="Disordered" evidence="1">
    <location>
        <begin position="199"/>
        <end position="226"/>
    </location>
</feature>
<dbReference type="PANTHER" id="PTHR35392">
    <property type="entry name" value="ZN(II)2CYS6 TRANSCRIPTION FACTOR (EUROFUNG)-RELATED-RELATED"/>
    <property type="match status" value="1"/>
</dbReference>
<dbReference type="PANTHER" id="PTHR35392:SF3">
    <property type="entry name" value="ZN(2)-C6 FUNGAL-TYPE DOMAIN-CONTAINING PROTEIN"/>
    <property type="match status" value="1"/>
</dbReference>
<evidence type="ECO:0000313" key="2">
    <source>
        <dbReference type="EMBL" id="KAH6655181.1"/>
    </source>
</evidence>
<accession>A0A9P8UNF1</accession>
<gene>
    <name evidence="2" type="ORF">BKA67DRAFT_534117</name>
</gene>
<sequence length="750" mass="85543">MSPVSENAVNLSSVAPASAEQETGMFIGHENLYVPNSVVTNQPNMLGGEVIRAMPNMGLQPADYTFIPPSSSFTPAFVPDYTTTIHQTGFLLNPWSVFDFSVPLHYPIYPTDPMYNQGIPAQESQRDQQQYPVATEETGHQYDAFAAVPHPLSCHASTVSDISPHFVPYPCSANPFHGFLAPSMDDLTDSWYVCEYESSSDGTGQIGSFELVSPDSSPAYTTEYGPQDNSSLHLAIHLDKSDDSTISSRSARPSSRSPRTGVQKRTGKRKGHLTESQREQASLTRKIGACLHCKFQRYSCEPNPAAPEGPCLTCIKMKESESKKVIHGYCPCERLKPTAIVLFRSGGLKFTERPGWEGAAMKDLGPQDWASDEIHTIHVTLGLCDKPITLRARRFKPIKGDQLSRFWTHNGAQYETHIAAYALDNIQNASKVLEQHIEAHAYDAVKLFVEGGSRVHPHPLVSETYKAAWHHMKTVEWVSPDNVNARLLMQDLFRLWYATRNTLGSAWLLGEPETEATLGMRLDQREGYPFPGKISLPRLIAQQFDAINYNIMLRPWRTRVLNNLWKLMCGKIDPKVFYTVYLVVFILLHEISYASKDRYWHARMKKEQVRLRYDMELFMEELQEGANSLLKCWHYFRRKYRNFNPLDAEWEKVHENDEKDEKDEKDNLCVDIQESEKSAMRALAEASRDNRVEVTDAEKKGWEGLYFDRTQPSPLIWERDMHFVSQMFKDDWSAQKTWSRAWDFGQELSV</sequence>
<feature type="region of interest" description="Disordered" evidence="1">
    <location>
        <begin position="242"/>
        <end position="280"/>
    </location>
</feature>
<dbReference type="GeneID" id="70128696"/>